<reference evidence="5 6" key="1">
    <citation type="submission" date="2023-12" db="EMBL/GenBank/DDBJ databases">
        <title>A high-quality genome assembly for Dillenia turbinata (Dilleniales).</title>
        <authorList>
            <person name="Chanderbali A."/>
        </authorList>
    </citation>
    <scope>NUCLEOTIDE SEQUENCE [LARGE SCALE GENOMIC DNA]</scope>
    <source>
        <strain evidence="5">LSX21</strain>
        <tissue evidence="5">Leaf</tissue>
    </source>
</reference>
<evidence type="ECO:0000313" key="6">
    <source>
        <dbReference type="Proteomes" id="UP001370490"/>
    </source>
</evidence>
<evidence type="ECO:0000256" key="4">
    <source>
        <dbReference type="SAM" id="SignalP"/>
    </source>
</evidence>
<accession>A0AAN8V9M0</accession>
<feature type="disulfide bond" evidence="3">
    <location>
        <begin position="191"/>
        <end position="201"/>
    </location>
</feature>
<evidence type="ECO:0000256" key="2">
    <source>
        <dbReference type="ARBA" id="ARBA00023157"/>
    </source>
</evidence>
<dbReference type="CDD" id="cd09218">
    <property type="entry name" value="TLP-PA"/>
    <property type="match status" value="1"/>
</dbReference>
<comment type="caution">
    <text evidence="5">The sequence shown here is derived from an EMBL/GenBank/DDBJ whole genome shotgun (WGS) entry which is preliminary data.</text>
</comment>
<dbReference type="Proteomes" id="UP001370490">
    <property type="component" value="Unassembled WGS sequence"/>
</dbReference>
<dbReference type="PROSITE" id="PS51367">
    <property type="entry name" value="THAUMATIN_2"/>
    <property type="match status" value="1"/>
</dbReference>
<dbReference type="EMBL" id="JBAMMX010000013">
    <property type="protein sequence ID" value="KAK6929379.1"/>
    <property type="molecule type" value="Genomic_DNA"/>
</dbReference>
<comment type="similarity">
    <text evidence="1">Belongs to the thaumatin family.</text>
</comment>
<dbReference type="InterPro" id="IPR017949">
    <property type="entry name" value="Thaumatin_CS"/>
</dbReference>
<feature type="disulfide bond" evidence="3">
    <location>
        <begin position="30"/>
        <end position="241"/>
    </location>
</feature>
<feature type="chain" id="PRO_5042912901" evidence="4">
    <location>
        <begin position="20"/>
        <end position="246"/>
    </location>
</feature>
<feature type="signal peptide" evidence="4">
    <location>
        <begin position="1"/>
        <end position="19"/>
    </location>
</feature>
<dbReference type="SUPFAM" id="SSF49870">
    <property type="entry name" value="Osmotin, thaumatin-like protein"/>
    <property type="match status" value="1"/>
</dbReference>
<proteinExistence type="inferred from homology"/>
<evidence type="ECO:0000256" key="1">
    <source>
        <dbReference type="ARBA" id="ARBA00010607"/>
    </source>
</evidence>
<protein>
    <submittedName>
        <fullName evidence="5">Thaumatin family</fullName>
    </submittedName>
</protein>
<dbReference type="Gene3D" id="2.60.110.10">
    <property type="entry name" value="Thaumatin"/>
    <property type="match status" value="1"/>
</dbReference>
<feature type="disulfide bond" evidence="3">
    <location>
        <begin position="94"/>
        <end position="100"/>
    </location>
</feature>
<dbReference type="Pfam" id="PF00314">
    <property type="entry name" value="Thaumatin"/>
    <property type="match status" value="1"/>
</dbReference>
<evidence type="ECO:0000313" key="5">
    <source>
        <dbReference type="EMBL" id="KAK6929379.1"/>
    </source>
</evidence>
<dbReference type="PRINTS" id="PR00347">
    <property type="entry name" value="THAUMATIN"/>
</dbReference>
<feature type="disulfide bond" evidence="3">
    <location>
        <begin position="149"/>
        <end position="231"/>
    </location>
</feature>
<keyword evidence="2 3" id="KW-1015">Disulfide bond</keyword>
<feature type="disulfide bond" evidence="3">
    <location>
        <begin position="154"/>
        <end position="214"/>
    </location>
</feature>
<keyword evidence="4" id="KW-0732">Signal</keyword>
<name>A0AAN8V9M0_9MAGN</name>
<dbReference type="InterPro" id="IPR037176">
    <property type="entry name" value="Osmotin/thaumatin-like_sf"/>
</dbReference>
<keyword evidence="6" id="KW-1185">Reference proteome</keyword>
<dbReference type="PANTHER" id="PTHR31048">
    <property type="entry name" value="OS03G0233200 PROTEIN"/>
    <property type="match status" value="1"/>
</dbReference>
<dbReference type="FunFam" id="2.60.110.10:FF:000002">
    <property type="entry name" value="Thaumatin-like protein 1a"/>
    <property type="match status" value="1"/>
</dbReference>
<gene>
    <name evidence="5" type="ORF">RJ641_005584</name>
</gene>
<organism evidence="5 6">
    <name type="scientific">Dillenia turbinata</name>
    <dbReference type="NCBI Taxonomy" id="194707"/>
    <lineage>
        <taxon>Eukaryota</taxon>
        <taxon>Viridiplantae</taxon>
        <taxon>Streptophyta</taxon>
        <taxon>Embryophyta</taxon>
        <taxon>Tracheophyta</taxon>
        <taxon>Spermatophyta</taxon>
        <taxon>Magnoliopsida</taxon>
        <taxon>eudicotyledons</taxon>
        <taxon>Gunneridae</taxon>
        <taxon>Pentapetalae</taxon>
        <taxon>Dilleniales</taxon>
        <taxon>Dilleniaceae</taxon>
        <taxon>Dillenia</taxon>
    </lineage>
</organism>
<dbReference type="PIRSF" id="PIRSF002703">
    <property type="entry name" value="Thaumatin"/>
    <property type="match status" value="1"/>
</dbReference>
<feature type="disulfide bond" evidence="3">
    <location>
        <begin position="78"/>
        <end position="89"/>
    </location>
</feature>
<dbReference type="SMART" id="SM00205">
    <property type="entry name" value="THN"/>
    <property type="match status" value="1"/>
</dbReference>
<dbReference type="PROSITE" id="PS00316">
    <property type="entry name" value="THAUMATIN_1"/>
    <property type="match status" value="1"/>
</dbReference>
<evidence type="ECO:0000256" key="3">
    <source>
        <dbReference type="PIRSR" id="PIRSR002703-1"/>
    </source>
</evidence>
<sequence>MLACFSFFFFSLFISLAISDGTQLIIVNNCKESIWPGILGSAGHPFLKDGGFHLSSGEQVVLEAPENWSGRIWGRQGCCFDEKTGKGSCQTGDCSGLLKCIGNGGTPPATLVEMTLGTPKSPLHFYDVSLVDGFNLPVSMIPVGGGVGCGVAECKADVNICCPSMLQVKCGGKVVGCKSACSATKSARYCCTGDFTSPTRCRPSVFAHLFKAICPGAYSYAYDDSTSLRKCGAPRYVITFCPPNYK</sequence>
<feature type="disulfide bond" evidence="3">
    <location>
        <begin position="162"/>
        <end position="177"/>
    </location>
</feature>
<dbReference type="AlphaFoldDB" id="A0AAN8V9M0"/>
<feature type="disulfide bond" evidence="3">
    <location>
        <begin position="181"/>
        <end position="190"/>
    </location>
</feature>
<dbReference type="InterPro" id="IPR001938">
    <property type="entry name" value="Thaumatin"/>
</dbReference>